<keyword evidence="7 9" id="KW-0067">ATP-binding</keyword>
<evidence type="ECO:0000313" key="13">
    <source>
        <dbReference type="EMBL" id="RCG32961.1"/>
    </source>
</evidence>
<dbReference type="InterPro" id="IPR036615">
    <property type="entry name" value="Mur_ligase_C_dom_sf"/>
</dbReference>
<dbReference type="GO" id="GO:0005524">
    <property type="term" value="F:ATP binding"/>
    <property type="evidence" value="ECO:0007669"/>
    <property type="project" value="UniProtKB-UniRule"/>
</dbReference>
<dbReference type="PANTHER" id="PTHR43692:SF1">
    <property type="entry name" value="UDP-N-ACETYLMURAMOYLALANINE--D-GLUTAMATE LIGASE"/>
    <property type="match status" value="1"/>
</dbReference>
<keyword evidence="6 9" id="KW-0547">Nucleotide-binding</keyword>
<evidence type="ECO:0000259" key="12">
    <source>
        <dbReference type="Pfam" id="PF08245"/>
    </source>
</evidence>
<evidence type="ECO:0000256" key="10">
    <source>
        <dbReference type="RuleBase" id="RU003664"/>
    </source>
</evidence>
<dbReference type="HAMAP" id="MF_00639">
    <property type="entry name" value="MurD"/>
    <property type="match status" value="1"/>
</dbReference>
<evidence type="ECO:0000256" key="8">
    <source>
        <dbReference type="ARBA" id="ARBA00023306"/>
    </source>
</evidence>
<dbReference type="SUPFAM" id="SSF51984">
    <property type="entry name" value="MurCD N-terminal domain"/>
    <property type="match status" value="1"/>
</dbReference>
<evidence type="ECO:0000256" key="4">
    <source>
        <dbReference type="ARBA" id="ARBA00022598"/>
    </source>
</evidence>
<keyword evidence="9 10" id="KW-0961">Cell wall biogenesis/degradation</keyword>
<keyword evidence="9 10" id="KW-0133">Cell shape</keyword>
<evidence type="ECO:0000256" key="5">
    <source>
        <dbReference type="ARBA" id="ARBA00022618"/>
    </source>
</evidence>
<evidence type="ECO:0000256" key="2">
    <source>
        <dbReference type="ARBA" id="ARBA00004752"/>
    </source>
</evidence>
<keyword evidence="4 9" id="KW-0436">Ligase</keyword>
<dbReference type="EC" id="6.3.2.9" evidence="9 10"/>
<comment type="caution">
    <text evidence="13">The sequence shown here is derived from an EMBL/GenBank/DDBJ whole genome shotgun (WGS) entry which is preliminary data.</text>
</comment>
<evidence type="ECO:0000259" key="11">
    <source>
        <dbReference type="Pfam" id="PF02875"/>
    </source>
</evidence>
<evidence type="ECO:0000313" key="14">
    <source>
        <dbReference type="Proteomes" id="UP000253094"/>
    </source>
</evidence>
<dbReference type="Pfam" id="PF02875">
    <property type="entry name" value="Mur_ligase_C"/>
    <property type="match status" value="1"/>
</dbReference>
<dbReference type="GO" id="GO:0004326">
    <property type="term" value="F:tetrahydrofolylpolyglutamate synthase activity"/>
    <property type="evidence" value="ECO:0007669"/>
    <property type="project" value="InterPro"/>
</dbReference>
<dbReference type="Pfam" id="PF21799">
    <property type="entry name" value="MurD-like_N"/>
    <property type="match status" value="1"/>
</dbReference>
<evidence type="ECO:0000256" key="7">
    <source>
        <dbReference type="ARBA" id="ARBA00022840"/>
    </source>
</evidence>
<dbReference type="GO" id="GO:0008360">
    <property type="term" value="P:regulation of cell shape"/>
    <property type="evidence" value="ECO:0007669"/>
    <property type="project" value="UniProtKB-KW"/>
</dbReference>
<reference evidence="13 14" key="1">
    <citation type="submission" date="2018-06" db="EMBL/GenBank/DDBJ databases">
        <title>Sphaerisporangium craniellae sp. nov., isolated from a marine sponge in the South China Sea.</title>
        <authorList>
            <person name="Li L."/>
        </authorList>
    </citation>
    <scope>NUCLEOTIDE SEQUENCE [LARGE SCALE GENOMIC DNA]</scope>
    <source>
        <strain evidence="13 14">CCTCC AA 208026</strain>
    </source>
</reference>
<keyword evidence="8 9" id="KW-0131">Cell cycle</keyword>
<comment type="catalytic activity">
    <reaction evidence="9 10">
        <text>UDP-N-acetyl-alpha-D-muramoyl-L-alanine + D-glutamate + ATP = UDP-N-acetyl-alpha-D-muramoyl-L-alanyl-D-glutamate + ADP + phosphate + H(+)</text>
        <dbReference type="Rhea" id="RHEA:16429"/>
        <dbReference type="ChEBI" id="CHEBI:15378"/>
        <dbReference type="ChEBI" id="CHEBI:29986"/>
        <dbReference type="ChEBI" id="CHEBI:30616"/>
        <dbReference type="ChEBI" id="CHEBI:43474"/>
        <dbReference type="ChEBI" id="CHEBI:83898"/>
        <dbReference type="ChEBI" id="CHEBI:83900"/>
        <dbReference type="ChEBI" id="CHEBI:456216"/>
        <dbReference type="EC" id="6.3.2.9"/>
    </reaction>
</comment>
<dbReference type="InterPro" id="IPR018109">
    <property type="entry name" value="Folylpolyglutamate_synth_CS"/>
</dbReference>
<sequence length="451" mass="46724">MHVIAGLGVSGVAAARSLARAGHQVVVVEGRDGERQRAAAAELATLGVEVRFGGGLPPETSLVVTSPGWRPGHPLLVEAAARGVEVIGEVELAWRRRPPGAAPWLALTGTNGKTTAVRMLTSMLVAAGYDAVAVGNVGTPIVEAVEKPYDVLAVELSSFQLHWSSTLAPAAAAVLNVAEDHLDWHGSMEEYARAKGRVFERAGVVVYNADDPLTARLAAPYAGAVGFTLEVPARGRLGVVEDLLVDRAFVGDPAGTAEELATLADVRPFAPHNVANALAAAALARAYGVPAEAVRQGLLGYVPDPHRVAHVARVAEVDYVDDSKATNPHAAAASLAAYPSIVWVAGGLLKGADVDDLVRRAAGRLRGAVLLGADRGRIREALTRHAGNVPVTEVEGQDTGVMDRVVTEAARLASPGDTVLLAPAGASLDMFADYGARGDAFARAVRRMAGS</sequence>
<comment type="subcellular location">
    <subcellularLocation>
        <location evidence="1 9 10">Cytoplasm</location>
    </subcellularLocation>
</comment>
<evidence type="ECO:0000256" key="9">
    <source>
        <dbReference type="HAMAP-Rule" id="MF_00639"/>
    </source>
</evidence>
<dbReference type="EMBL" id="QOIL01000001">
    <property type="protein sequence ID" value="RCG32961.1"/>
    <property type="molecule type" value="Genomic_DNA"/>
</dbReference>
<dbReference type="AlphaFoldDB" id="A0A367FRP6"/>
<name>A0A367FRP6_9ACTN</name>
<dbReference type="PANTHER" id="PTHR43692">
    <property type="entry name" value="UDP-N-ACETYLMURAMOYLALANINE--D-GLUTAMATE LIGASE"/>
    <property type="match status" value="1"/>
</dbReference>
<feature type="binding site" evidence="9">
    <location>
        <begin position="109"/>
        <end position="115"/>
    </location>
    <ligand>
        <name>ATP</name>
        <dbReference type="ChEBI" id="CHEBI:30616"/>
    </ligand>
</feature>
<accession>A0A367FRP6</accession>
<dbReference type="GO" id="GO:0071555">
    <property type="term" value="P:cell wall organization"/>
    <property type="evidence" value="ECO:0007669"/>
    <property type="project" value="UniProtKB-KW"/>
</dbReference>
<dbReference type="GO" id="GO:0005737">
    <property type="term" value="C:cytoplasm"/>
    <property type="evidence" value="ECO:0007669"/>
    <property type="project" value="UniProtKB-SubCell"/>
</dbReference>
<dbReference type="InterPro" id="IPR013221">
    <property type="entry name" value="Mur_ligase_cen"/>
</dbReference>
<evidence type="ECO:0000256" key="6">
    <source>
        <dbReference type="ARBA" id="ARBA00022741"/>
    </source>
</evidence>
<dbReference type="UniPathway" id="UPA00219"/>
<dbReference type="PROSITE" id="PS01011">
    <property type="entry name" value="FOLYLPOLYGLU_SYNT_1"/>
    <property type="match status" value="1"/>
</dbReference>
<proteinExistence type="inferred from homology"/>
<dbReference type="Gene3D" id="3.90.190.20">
    <property type="entry name" value="Mur ligase, C-terminal domain"/>
    <property type="match status" value="1"/>
</dbReference>
<evidence type="ECO:0000256" key="3">
    <source>
        <dbReference type="ARBA" id="ARBA00022490"/>
    </source>
</evidence>
<evidence type="ECO:0000256" key="1">
    <source>
        <dbReference type="ARBA" id="ARBA00004496"/>
    </source>
</evidence>
<comment type="similarity">
    <text evidence="9">Belongs to the MurCDEF family.</text>
</comment>
<dbReference type="InterPro" id="IPR005762">
    <property type="entry name" value="MurD"/>
</dbReference>
<keyword evidence="5 9" id="KW-0132">Cell division</keyword>
<dbReference type="NCBIfam" id="TIGR01087">
    <property type="entry name" value="murD"/>
    <property type="match status" value="1"/>
</dbReference>
<gene>
    <name evidence="9" type="primary">murD</name>
    <name evidence="13" type="ORF">DQ384_00445</name>
</gene>
<dbReference type="InterPro" id="IPR036565">
    <property type="entry name" value="Mur-like_cat_sf"/>
</dbReference>
<dbReference type="Gene3D" id="3.40.50.720">
    <property type="entry name" value="NAD(P)-binding Rossmann-like Domain"/>
    <property type="match status" value="1"/>
</dbReference>
<protein>
    <recommendedName>
        <fullName evidence="9 10">UDP-N-acetylmuramoylalanine--D-glutamate ligase</fullName>
        <ecNumber evidence="9 10">6.3.2.9</ecNumber>
    </recommendedName>
    <alternativeName>
        <fullName evidence="9">D-glutamic acid-adding enzyme</fullName>
    </alternativeName>
    <alternativeName>
        <fullName evidence="9">UDP-N-acetylmuramoyl-L-alanyl-D-glutamate synthetase</fullName>
    </alternativeName>
</protein>
<dbReference type="InterPro" id="IPR004101">
    <property type="entry name" value="Mur_ligase_C"/>
</dbReference>
<keyword evidence="3 9" id="KW-0963">Cytoplasm</keyword>
<comment type="pathway">
    <text evidence="2 9 10">Cell wall biogenesis; peptidoglycan biosynthesis.</text>
</comment>
<keyword evidence="14" id="KW-1185">Reference proteome</keyword>
<keyword evidence="9 10" id="KW-0573">Peptidoglycan synthesis</keyword>
<dbReference type="Gene3D" id="3.40.1190.10">
    <property type="entry name" value="Mur-like, catalytic domain"/>
    <property type="match status" value="1"/>
</dbReference>
<dbReference type="GO" id="GO:0051301">
    <property type="term" value="P:cell division"/>
    <property type="evidence" value="ECO:0007669"/>
    <property type="project" value="UniProtKB-KW"/>
</dbReference>
<dbReference type="OrthoDB" id="9809796at2"/>
<organism evidence="13 14">
    <name type="scientific">Sphaerisporangium album</name>
    <dbReference type="NCBI Taxonomy" id="509200"/>
    <lineage>
        <taxon>Bacteria</taxon>
        <taxon>Bacillati</taxon>
        <taxon>Actinomycetota</taxon>
        <taxon>Actinomycetes</taxon>
        <taxon>Streptosporangiales</taxon>
        <taxon>Streptosporangiaceae</taxon>
        <taxon>Sphaerisporangium</taxon>
    </lineage>
</organism>
<dbReference type="Pfam" id="PF08245">
    <property type="entry name" value="Mur_ligase_M"/>
    <property type="match status" value="1"/>
</dbReference>
<dbReference type="SUPFAM" id="SSF53244">
    <property type="entry name" value="MurD-like peptide ligases, peptide-binding domain"/>
    <property type="match status" value="1"/>
</dbReference>
<dbReference type="Proteomes" id="UP000253094">
    <property type="component" value="Unassembled WGS sequence"/>
</dbReference>
<feature type="domain" description="Mur ligase C-terminal" evidence="11">
    <location>
        <begin position="306"/>
        <end position="425"/>
    </location>
</feature>
<feature type="domain" description="Mur ligase central" evidence="12">
    <location>
        <begin position="108"/>
        <end position="284"/>
    </location>
</feature>
<dbReference type="GO" id="GO:0008764">
    <property type="term" value="F:UDP-N-acetylmuramoylalanine-D-glutamate ligase activity"/>
    <property type="evidence" value="ECO:0007669"/>
    <property type="project" value="UniProtKB-UniRule"/>
</dbReference>
<dbReference type="GO" id="GO:0009252">
    <property type="term" value="P:peptidoglycan biosynthetic process"/>
    <property type="evidence" value="ECO:0007669"/>
    <property type="project" value="UniProtKB-UniRule"/>
</dbReference>
<dbReference type="RefSeq" id="WP_114026626.1">
    <property type="nucleotide sequence ID" value="NZ_QOIL01000001.1"/>
</dbReference>
<comment type="function">
    <text evidence="9 10">Cell wall formation. Catalyzes the addition of glutamate to the nucleotide precursor UDP-N-acetylmuramoyl-L-alanine (UMA).</text>
</comment>
<dbReference type="SUPFAM" id="SSF53623">
    <property type="entry name" value="MurD-like peptide ligases, catalytic domain"/>
    <property type="match status" value="1"/>
</dbReference>